<evidence type="ECO:0000313" key="2">
    <source>
        <dbReference type="Proteomes" id="UP000694851"/>
    </source>
</evidence>
<evidence type="ECO:0000313" key="3">
    <source>
        <dbReference type="RefSeq" id="XP_019499927.1"/>
    </source>
</evidence>
<feature type="region of interest" description="Disordered" evidence="1">
    <location>
        <begin position="174"/>
        <end position="208"/>
    </location>
</feature>
<reference evidence="3" key="1">
    <citation type="submission" date="2025-08" db="UniProtKB">
        <authorList>
            <consortium name="RefSeq"/>
        </authorList>
    </citation>
    <scope>IDENTIFICATION</scope>
    <source>
        <tissue evidence="3">Muscle</tissue>
    </source>
</reference>
<proteinExistence type="predicted"/>
<gene>
    <name evidence="3" type="primary">C1QTNF1</name>
</gene>
<dbReference type="GeneID" id="109383716"/>
<name>A0A8B7RGH5_HIPAR</name>
<evidence type="ECO:0000256" key="1">
    <source>
        <dbReference type="SAM" id="MobiDB-lite"/>
    </source>
</evidence>
<keyword evidence="2" id="KW-1185">Reference proteome</keyword>
<sequence length="323" mass="34304">MCLRSATVWGLDPGSRLQVTPELLEIPSPCLQATWGVQASLPWAPGCPHIWADFQTLGVATAVPAWAGFPGWPSPPARWARIQLILRGRCLDKMRWEPWKLQAAHIWLGFALYASVPLSSALPLLSRNRVSASGQRDLGAEEVKVPGRDGLLPAPASPFLRPLPGGLFPSSPSTSLFFPRPGPEEAPSQGDALRGGAGRAQRPRGGRRLEERFHPGFASAPKRRFLRRTSSLCRPTVSRASLTLCWAVTCSHPTDAITPEPVASWSPSPLIKQGTEEDGLPWTGTHAGVLPAAGLHLWPGAGPSVTWPAGAAGGDPGAAAGAR</sequence>
<dbReference type="CTD" id="114897"/>
<accession>A0A8B7RGH5</accession>
<dbReference type="OrthoDB" id="6138508at2759"/>
<dbReference type="Proteomes" id="UP000694851">
    <property type="component" value="Unplaced"/>
</dbReference>
<dbReference type="AlphaFoldDB" id="A0A8B7RGH5"/>
<dbReference type="RefSeq" id="XP_019499927.1">
    <property type="nucleotide sequence ID" value="XM_019644382.1"/>
</dbReference>
<organism evidence="2 3">
    <name type="scientific">Hipposideros armiger</name>
    <name type="common">Great Himalayan leaf-nosed bat</name>
    <dbReference type="NCBI Taxonomy" id="186990"/>
    <lineage>
        <taxon>Eukaryota</taxon>
        <taxon>Metazoa</taxon>
        <taxon>Chordata</taxon>
        <taxon>Craniata</taxon>
        <taxon>Vertebrata</taxon>
        <taxon>Euteleostomi</taxon>
        <taxon>Mammalia</taxon>
        <taxon>Eutheria</taxon>
        <taxon>Laurasiatheria</taxon>
        <taxon>Chiroptera</taxon>
        <taxon>Yinpterochiroptera</taxon>
        <taxon>Rhinolophoidea</taxon>
        <taxon>Hipposideridae</taxon>
        <taxon>Hipposideros</taxon>
    </lineage>
</organism>
<protein>
    <submittedName>
        <fullName evidence="3">Complement C1q tumor necrosis factor-related protein 1 isoform X3</fullName>
    </submittedName>
</protein>